<accession>A0A167EXH2</accession>
<gene>
    <name evidence="1" type="ORF">ULVI_12970</name>
</gene>
<evidence type="ECO:0000313" key="1">
    <source>
        <dbReference type="EMBL" id="OAB75973.1"/>
    </source>
</evidence>
<dbReference type="AlphaFoldDB" id="A0A167EXH2"/>
<evidence type="ECO:0008006" key="3">
    <source>
        <dbReference type="Google" id="ProtNLM"/>
    </source>
</evidence>
<protein>
    <recommendedName>
        <fullName evidence="3">Transposase</fullName>
    </recommendedName>
</protein>
<organism evidence="1 2">
    <name type="scientific">Cochleicola gelatinilyticus</name>
    <dbReference type="NCBI Taxonomy" id="1763537"/>
    <lineage>
        <taxon>Bacteria</taxon>
        <taxon>Pseudomonadati</taxon>
        <taxon>Bacteroidota</taxon>
        <taxon>Flavobacteriia</taxon>
        <taxon>Flavobacteriales</taxon>
        <taxon>Flavobacteriaceae</taxon>
        <taxon>Cochleicola</taxon>
    </lineage>
</organism>
<dbReference type="STRING" id="1763537.ULVI_12970"/>
<keyword evidence="2" id="KW-1185">Reference proteome</keyword>
<dbReference type="Proteomes" id="UP000077013">
    <property type="component" value="Unassembled WGS sequence"/>
</dbReference>
<proteinExistence type="predicted"/>
<sequence>MKLIQVKRKTKKEKRFTEAMGMFTANVIYVKKTFLNIPFKTIHKYRETYYGKVKDCEDCRITA</sequence>
<reference evidence="1 2" key="1">
    <citation type="submission" date="2016-02" db="EMBL/GenBank/DDBJ databases">
        <title>Ulvibacter sp. LPB0005, isolated from Thais luteostoma.</title>
        <authorList>
            <person name="Shin S.-K."/>
            <person name="Yi H."/>
        </authorList>
    </citation>
    <scope>NUCLEOTIDE SEQUENCE [LARGE SCALE GENOMIC DNA]</scope>
    <source>
        <strain evidence="1 2">LPB0005</strain>
    </source>
</reference>
<dbReference type="RefSeq" id="WP_068593230.1">
    <property type="nucleotide sequence ID" value="NZ_LRXL01000052.1"/>
</dbReference>
<evidence type="ECO:0000313" key="2">
    <source>
        <dbReference type="Proteomes" id="UP000077013"/>
    </source>
</evidence>
<dbReference type="EMBL" id="LRXL01000052">
    <property type="protein sequence ID" value="OAB75973.1"/>
    <property type="molecule type" value="Genomic_DNA"/>
</dbReference>
<dbReference type="OrthoDB" id="1467749at2"/>
<name>A0A167EXH2_9FLAO</name>
<comment type="caution">
    <text evidence="1">The sequence shown here is derived from an EMBL/GenBank/DDBJ whole genome shotgun (WGS) entry which is preliminary data.</text>
</comment>